<dbReference type="Pfam" id="PF13646">
    <property type="entry name" value="HEAT_2"/>
    <property type="match status" value="1"/>
</dbReference>
<dbReference type="EMBL" id="WTPX01000025">
    <property type="protein sequence ID" value="NNJ25096.1"/>
    <property type="molecule type" value="Genomic_DNA"/>
</dbReference>
<evidence type="ECO:0000313" key="1">
    <source>
        <dbReference type="EMBL" id="NNJ25096.1"/>
    </source>
</evidence>
<dbReference type="SUPFAM" id="SSF48371">
    <property type="entry name" value="ARM repeat"/>
    <property type="match status" value="1"/>
</dbReference>
<dbReference type="InterPro" id="IPR011989">
    <property type="entry name" value="ARM-like"/>
</dbReference>
<evidence type="ECO:0008006" key="3">
    <source>
        <dbReference type="Google" id="ProtNLM"/>
    </source>
</evidence>
<gene>
    <name evidence="1" type="ORF">LzC2_11590</name>
</gene>
<name>A0ABX1VDG6_9PLAN</name>
<dbReference type="Proteomes" id="UP000609651">
    <property type="component" value="Unassembled WGS sequence"/>
</dbReference>
<organism evidence="1 2">
    <name type="scientific">Alienimonas chondri</name>
    <dbReference type="NCBI Taxonomy" id="2681879"/>
    <lineage>
        <taxon>Bacteria</taxon>
        <taxon>Pseudomonadati</taxon>
        <taxon>Planctomycetota</taxon>
        <taxon>Planctomycetia</taxon>
        <taxon>Planctomycetales</taxon>
        <taxon>Planctomycetaceae</taxon>
        <taxon>Alienimonas</taxon>
    </lineage>
</organism>
<protein>
    <recommendedName>
        <fullName evidence="3">HEAT repeat domain-containing protein</fullName>
    </recommendedName>
</protein>
<dbReference type="RefSeq" id="WP_171184732.1">
    <property type="nucleotide sequence ID" value="NZ_WTPX01000025.1"/>
</dbReference>
<comment type="caution">
    <text evidence="1">The sequence shown here is derived from an EMBL/GenBank/DDBJ whole genome shotgun (WGS) entry which is preliminary data.</text>
</comment>
<sequence length="110" mass="11025">MPDSTPVSDPDATPDALAEALTDDAQAIDAAQRLGELGSAARPQVPALAAALHESRPKDVRIAVAKALGALQSEAKAAYVALERASADDDSEVAGAARSALTAIGGGEYT</sequence>
<dbReference type="InterPro" id="IPR016024">
    <property type="entry name" value="ARM-type_fold"/>
</dbReference>
<proteinExistence type="predicted"/>
<keyword evidence="2" id="KW-1185">Reference proteome</keyword>
<accession>A0ABX1VDG6</accession>
<reference evidence="1 2" key="1">
    <citation type="journal article" date="2020" name="Syst. Appl. Microbiol.">
        <title>Alienimonas chondri sp. nov., a novel planctomycete isolated from the biofilm of the red alga Chondrus crispus.</title>
        <authorList>
            <person name="Vitorino I."/>
            <person name="Albuquerque L."/>
            <person name="Wiegand S."/>
            <person name="Kallscheuer N."/>
            <person name="da Costa M.S."/>
            <person name="Lobo-da-Cunha A."/>
            <person name="Jogler C."/>
            <person name="Lage O.M."/>
        </authorList>
    </citation>
    <scope>NUCLEOTIDE SEQUENCE [LARGE SCALE GENOMIC DNA]</scope>
    <source>
        <strain evidence="1 2">LzC2</strain>
    </source>
</reference>
<dbReference type="Gene3D" id="1.25.10.10">
    <property type="entry name" value="Leucine-rich Repeat Variant"/>
    <property type="match status" value="1"/>
</dbReference>
<evidence type="ECO:0000313" key="2">
    <source>
        <dbReference type="Proteomes" id="UP000609651"/>
    </source>
</evidence>